<organism evidence="1 2">
    <name type="scientific">Pocillopora damicornis</name>
    <name type="common">Cauliflower coral</name>
    <name type="synonym">Millepora damicornis</name>
    <dbReference type="NCBI Taxonomy" id="46731"/>
    <lineage>
        <taxon>Eukaryota</taxon>
        <taxon>Metazoa</taxon>
        <taxon>Cnidaria</taxon>
        <taxon>Anthozoa</taxon>
        <taxon>Hexacorallia</taxon>
        <taxon>Scleractinia</taxon>
        <taxon>Astrocoeniina</taxon>
        <taxon>Pocilloporidae</taxon>
        <taxon>Pocillopora</taxon>
    </lineage>
</organism>
<dbReference type="AlphaFoldDB" id="A0A3M6UF70"/>
<evidence type="ECO:0000313" key="2">
    <source>
        <dbReference type="Proteomes" id="UP000275408"/>
    </source>
</evidence>
<name>A0A3M6UF70_POCDA</name>
<evidence type="ECO:0000313" key="1">
    <source>
        <dbReference type="EMBL" id="RMX52154.1"/>
    </source>
</evidence>
<comment type="caution">
    <text evidence="1">The sequence shown here is derived from an EMBL/GenBank/DDBJ whole genome shotgun (WGS) entry which is preliminary data.</text>
</comment>
<reference evidence="1 2" key="1">
    <citation type="journal article" date="2018" name="Sci. Rep.">
        <title>Comparative analysis of the Pocillopora damicornis genome highlights role of immune system in coral evolution.</title>
        <authorList>
            <person name="Cunning R."/>
            <person name="Bay R.A."/>
            <person name="Gillette P."/>
            <person name="Baker A.C."/>
            <person name="Traylor-Knowles N."/>
        </authorList>
    </citation>
    <scope>NUCLEOTIDE SEQUENCE [LARGE SCALE GENOMIC DNA]</scope>
    <source>
        <strain evidence="1">RSMAS</strain>
        <tissue evidence="1">Whole animal</tissue>
    </source>
</reference>
<protein>
    <submittedName>
        <fullName evidence="1">Uncharacterized protein</fullName>
    </submittedName>
</protein>
<dbReference type="Proteomes" id="UP000275408">
    <property type="component" value="Unassembled WGS sequence"/>
</dbReference>
<gene>
    <name evidence="1" type="ORF">pdam_00022181</name>
</gene>
<proteinExistence type="predicted"/>
<dbReference type="EMBL" id="RCHS01001696">
    <property type="protein sequence ID" value="RMX52154.1"/>
    <property type="molecule type" value="Genomic_DNA"/>
</dbReference>
<keyword evidence="2" id="KW-1185">Reference proteome</keyword>
<accession>A0A3M6UF70</accession>
<sequence>MENTCSFLSIVGGQCGHDRRDRNRAKECIPLLSCQRDVTGHKAMFAFHGIDNEVELILARASIFFSPQSIDQMTLCPAHRASLGIGWTRRVPDKCKVPLILSHHSEDISKRPKADSGLLCSAKRNWSFSCCGSGLCPKCRKMLSEMKTETITPQEAFEDSQFTFQIGELSLDETKMSTSESSVAEGTPSSLFLIDPQTPATSVYSPTDVDDPLTSEWKPLEKLNSFLESRDISPVRHPMKTQ</sequence>
<dbReference type="STRING" id="46731.A0A3M6UF70"/>